<evidence type="ECO:0000259" key="2">
    <source>
        <dbReference type="Pfam" id="PF11822"/>
    </source>
</evidence>
<dbReference type="InterPro" id="IPR021777">
    <property type="entry name" value="SANBR_BTB"/>
</dbReference>
<evidence type="ECO:0000313" key="3">
    <source>
        <dbReference type="EMBL" id="KAJ8042759.1"/>
    </source>
</evidence>
<dbReference type="Pfam" id="PF11822">
    <property type="entry name" value="BTB_SANBR"/>
    <property type="match status" value="1"/>
</dbReference>
<dbReference type="PANTHER" id="PTHR20946">
    <property type="entry name" value="SANT AND BTB DOMAIN REGULATOR OF CLASS SWITCH RECOMBINATION"/>
    <property type="match status" value="1"/>
</dbReference>
<feature type="compositionally biased region" description="Low complexity" evidence="1">
    <location>
        <begin position="568"/>
        <end position="583"/>
    </location>
</feature>
<dbReference type="AlphaFoldDB" id="A0A9Q1CDN6"/>
<organism evidence="3 4">
    <name type="scientific">Holothuria leucospilota</name>
    <name type="common">Black long sea cucumber</name>
    <name type="synonym">Mertensiothuria leucospilota</name>
    <dbReference type="NCBI Taxonomy" id="206669"/>
    <lineage>
        <taxon>Eukaryota</taxon>
        <taxon>Metazoa</taxon>
        <taxon>Echinodermata</taxon>
        <taxon>Eleutherozoa</taxon>
        <taxon>Echinozoa</taxon>
        <taxon>Holothuroidea</taxon>
        <taxon>Aspidochirotacea</taxon>
        <taxon>Aspidochirotida</taxon>
        <taxon>Holothuriidae</taxon>
        <taxon>Holothuria</taxon>
    </lineage>
</organism>
<name>A0A9Q1CDN6_HOLLE</name>
<dbReference type="EMBL" id="JAIZAY010000004">
    <property type="protein sequence ID" value="KAJ8042759.1"/>
    <property type="molecule type" value="Genomic_DNA"/>
</dbReference>
<feature type="region of interest" description="Disordered" evidence="1">
    <location>
        <begin position="528"/>
        <end position="607"/>
    </location>
</feature>
<keyword evidence="4" id="KW-1185">Reference proteome</keyword>
<evidence type="ECO:0000313" key="4">
    <source>
        <dbReference type="Proteomes" id="UP001152320"/>
    </source>
</evidence>
<proteinExistence type="predicted"/>
<dbReference type="Proteomes" id="UP001152320">
    <property type="component" value="Chromosome 4"/>
</dbReference>
<dbReference type="Gene3D" id="3.30.710.10">
    <property type="entry name" value="Potassium Channel Kv1.1, Chain A"/>
    <property type="match status" value="1"/>
</dbReference>
<gene>
    <name evidence="3" type="ORF">HOLleu_09606</name>
</gene>
<reference evidence="3" key="1">
    <citation type="submission" date="2021-10" db="EMBL/GenBank/DDBJ databases">
        <title>Tropical sea cucumber genome reveals ecological adaptation and Cuvierian tubules defense mechanism.</title>
        <authorList>
            <person name="Chen T."/>
        </authorList>
    </citation>
    <scope>NUCLEOTIDE SEQUENCE</scope>
    <source>
        <strain evidence="3">Nanhai2018</strain>
        <tissue evidence="3">Muscle</tissue>
    </source>
</reference>
<accession>A0A9Q1CDN6</accession>
<dbReference type="PANTHER" id="PTHR20946:SF0">
    <property type="entry name" value="SANT AND BTB DOMAIN REGULATOR OF CLASS SWITCH RECOMBINATION"/>
    <property type="match status" value="1"/>
</dbReference>
<evidence type="ECO:0000256" key="1">
    <source>
        <dbReference type="SAM" id="MobiDB-lite"/>
    </source>
</evidence>
<feature type="compositionally biased region" description="Acidic residues" evidence="1">
    <location>
        <begin position="531"/>
        <end position="544"/>
    </location>
</feature>
<sequence>MKKRDNPSRQVAIDLILRTFMNTSGFTEMEPKNWDAISRLIPGSSAQECMKRFEALKQSAKNYPSKGKASSFSAEGKAALKHESSGVLVGQISDSQVEISSITSVESPPQQLGAVIRKQQDEMPPSQTVKQFEKGPNMVIHVCDEAKSVKKDFTCPRDLLVEEMKYFAEYLSNDAHRWEDVDISVHCDVQIFDWLMSYVKRDLPEYRDQDPPNLEPGNVISILISSDFLKMDILVEDCIQFCHKHMSEIIATPCNMNCINDKLCTRITDLFTDCEVDDVKDKKDKFKSKLFVKKIESLLGHGGPGSTLFRCQFCKRLLTQDTMETVRCLSNRISIGRNGDIQFYHKRDPSWDINDTLVNMKKDLKSWRNVYWRLWGSVTCFDCARCKQTFPCCEFKNCQVHPEKANFICPGLQSSPVGSYGCCNRKAVRFENVINNSGCEITDHVIKTHKEGTSDGPSRESILFDILESKKDVICTSLLSPDPSKSAGISVFTGDESLPRSLEDNFVMASVTGTKQAGITENEIDFRDFSTDDWESSDDEIGDEEQSRSVKSKVIYHPRRKTQKKSSKQVSSGTLSTSSSGSKSRQKWDSHRSLRWNQDSQREEDRHRIDDLVQNLMKQRQDVVTDMQEKSRQREYAGGLFNRLESQFKSSLNISRPTPMPVQLRQKLRLGQVRAT</sequence>
<feature type="compositionally biased region" description="Basic residues" evidence="1">
    <location>
        <begin position="550"/>
        <end position="567"/>
    </location>
</feature>
<dbReference type="InterPro" id="IPR011333">
    <property type="entry name" value="SKP1/BTB/POZ_sf"/>
</dbReference>
<dbReference type="OrthoDB" id="550012at2759"/>
<feature type="domain" description="SANT and BTB" evidence="2">
    <location>
        <begin position="138"/>
        <end position="239"/>
    </location>
</feature>
<protein>
    <recommendedName>
        <fullName evidence="2">SANT and BTB domain-containing protein</fullName>
    </recommendedName>
</protein>
<dbReference type="InterPro" id="IPR045902">
    <property type="entry name" value="SANBR-like"/>
</dbReference>
<comment type="caution">
    <text evidence="3">The sequence shown here is derived from an EMBL/GenBank/DDBJ whole genome shotgun (WGS) entry which is preliminary data.</text>
</comment>